<dbReference type="EMBL" id="JAVRFI010000009">
    <property type="protein sequence ID" value="MDT0450574.1"/>
    <property type="molecule type" value="Genomic_DNA"/>
</dbReference>
<protein>
    <submittedName>
        <fullName evidence="2">DUF397 domain-containing protein</fullName>
    </submittedName>
</protein>
<evidence type="ECO:0000259" key="1">
    <source>
        <dbReference type="Pfam" id="PF04149"/>
    </source>
</evidence>
<proteinExistence type="predicted"/>
<comment type="caution">
    <text evidence="2">The sequence shown here is derived from an EMBL/GenBank/DDBJ whole genome shotgun (WGS) entry which is preliminary data.</text>
</comment>
<dbReference type="InterPro" id="IPR007278">
    <property type="entry name" value="DUF397"/>
</dbReference>
<dbReference type="Proteomes" id="UP001180531">
    <property type="component" value="Unassembled WGS sequence"/>
</dbReference>
<reference evidence="2" key="1">
    <citation type="submission" date="2024-05" db="EMBL/GenBank/DDBJ databases">
        <title>30 novel species of actinomycetes from the DSMZ collection.</title>
        <authorList>
            <person name="Nouioui I."/>
        </authorList>
    </citation>
    <scope>NUCLEOTIDE SEQUENCE</scope>
    <source>
        <strain evidence="2">DSM 40473</strain>
    </source>
</reference>
<gene>
    <name evidence="2" type="ORF">RM609_16045</name>
</gene>
<keyword evidence="3" id="KW-1185">Reference proteome</keyword>
<evidence type="ECO:0000313" key="2">
    <source>
        <dbReference type="EMBL" id="MDT0450574.1"/>
    </source>
</evidence>
<evidence type="ECO:0000313" key="3">
    <source>
        <dbReference type="Proteomes" id="UP001180531"/>
    </source>
</evidence>
<dbReference type="RefSeq" id="WP_311611496.1">
    <property type="nucleotide sequence ID" value="NZ_JAVRFI010000009.1"/>
</dbReference>
<accession>A0ABU2SQG0</accession>
<feature type="domain" description="DUF397" evidence="1">
    <location>
        <begin position="5"/>
        <end position="57"/>
    </location>
</feature>
<organism evidence="2 3">
    <name type="scientific">Streptomyces hesseae</name>
    <dbReference type="NCBI Taxonomy" id="3075519"/>
    <lineage>
        <taxon>Bacteria</taxon>
        <taxon>Bacillati</taxon>
        <taxon>Actinomycetota</taxon>
        <taxon>Actinomycetes</taxon>
        <taxon>Kitasatosporales</taxon>
        <taxon>Streptomycetaceae</taxon>
        <taxon>Streptomyces</taxon>
    </lineage>
</organism>
<dbReference type="Pfam" id="PF04149">
    <property type="entry name" value="DUF397"/>
    <property type="match status" value="1"/>
</dbReference>
<sequence length="70" mass="7534">MHQHVWRKSSFSTGANNDCVEIAPAPGGLIRLRESDDPTRVITTTPTTWSAFLASVKARPWAAPAALTTA</sequence>
<name>A0ABU2SQG0_9ACTN</name>